<comment type="caution">
    <text evidence="2">The sequence shown here is derived from an EMBL/GenBank/DDBJ whole genome shotgun (WGS) entry which is preliminary data.</text>
</comment>
<dbReference type="RefSeq" id="WP_196282869.1">
    <property type="nucleotide sequence ID" value="NZ_JADQDQ010000006.1"/>
</dbReference>
<feature type="domain" description="BON" evidence="1">
    <location>
        <begin position="24"/>
        <end position="91"/>
    </location>
</feature>
<reference evidence="2 3" key="1">
    <citation type="submission" date="2020-11" db="EMBL/GenBank/DDBJ databases">
        <authorList>
            <person name="Kim M.K."/>
        </authorList>
    </citation>
    <scope>NUCLEOTIDE SEQUENCE [LARGE SCALE GENOMIC DNA]</scope>
    <source>
        <strain evidence="2 3">BT683</strain>
    </source>
</reference>
<keyword evidence="3" id="KW-1185">Reference proteome</keyword>
<protein>
    <submittedName>
        <fullName evidence="2">BON domain-containing protein</fullName>
    </submittedName>
</protein>
<name>A0ABS0IL48_9BACT</name>
<evidence type="ECO:0000259" key="1">
    <source>
        <dbReference type="PROSITE" id="PS50914"/>
    </source>
</evidence>
<dbReference type="PANTHER" id="PTHR34606">
    <property type="entry name" value="BON DOMAIN-CONTAINING PROTEIN"/>
    <property type="match status" value="1"/>
</dbReference>
<dbReference type="Gene3D" id="3.40.1520.20">
    <property type="match status" value="1"/>
</dbReference>
<dbReference type="EMBL" id="JADQDQ010000006">
    <property type="protein sequence ID" value="MBF9238490.1"/>
    <property type="molecule type" value="Genomic_DNA"/>
</dbReference>
<dbReference type="Pfam" id="PF04972">
    <property type="entry name" value="BON"/>
    <property type="match status" value="3"/>
</dbReference>
<dbReference type="Proteomes" id="UP000597617">
    <property type="component" value="Unassembled WGS sequence"/>
</dbReference>
<dbReference type="InterPro" id="IPR051686">
    <property type="entry name" value="Lipoprotein_DolP"/>
</dbReference>
<proteinExistence type="predicted"/>
<gene>
    <name evidence="2" type="ORF">I2I05_13875</name>
</gene>
<organism evidence="2 3">
    <name type="scientific">Hymenobacter jeongseonensis</name>
    <dbReference type="NCBI Taxonomy" id="2791027"/>
    <lineage>
        <taxon>Bacteria</taxon>
        <taxon>Pseudomonadati</taxon>
        <taxon>Bacteroidota</taxon>
        <taxon>Cytophagia</taxon>
        <taxon>Cytophagales</taxon>
        <taxon>Hymenobacteraceae</taxon>
        <taxon>Hymenobacter</taxon>
    </lineage>
</organism>
<accession>A0ABS0IL48</accession>
<dbReference type="InterPro" id="IPR007055">
    <property type="entry name" value="BON_dom"/>
</dbReference>
<dbReference type="PANTHER" id="PTHR34606:SF15">
    <property type="entry name" value="BON DOMAIN-CONTAINING PROTEIN"/>
    <property type="match status" value="1"/>
</dbReference>
<evidence type="ECO:0000313" key="3">
    <source>
        <dbReference type="Proteomes" id="UP000597617"/>
    </source>
</evidence>
<sequence>MTAYPASFHNTPSAETLAAPNSALDASITAAVELLLMKKGVCTRLLEVKCREGIVELVGFTHSLLSRERAAYMAKTVHGVRGVINKISIRTLEIPDAELQNRAEQALLQDPVARYYKVSCHGRSGELTVAGSLPSEAARQAVLRVLKGVSGVRQINNRLRVQDGETRPSDEEITARIQEFLVWGNGVKCPLIHARTVRGVVQLTGTLGTAAERDQIVAAAYLAGAACVDARNLVVAYWAIDQTQQRERIRAKLDKQLAKTSH</sequence>
<feature type="domain" description="BON" evidence="1">
    <location>
        <begin position="95"/>
        <end position="163"/>
    </location>
</feature>
<dbReference type="Gene3D" id="3.30.1340.30">
    <property type="match status" value="1"/>
</dbReference>
<dbReference type="PROSITE" id="PS50914">
    <property type="entry name" value="BON"/>
    <property type="match status" value="2"/>
</dbReference>
<evidence type="ECO:0000313" key="2">
    <source>
        <dbReference type="EMBL" id="MBF9238490.1"/>
    </source>
</evidence>